<organism evidence="3 4">
    <name type="scientific">Prorocentrum cordatum</name>
    <dbReference type="NCBI Taxonomy" id="2364126"/>
    <lineage>
        <taxon>Eukaryota</taxon>
        <taxon>Sar</taxon>
        <taxon>Alveolata</taxon>
        <taxon>Dinophyceae</taxon>
        <taxon>Prorocentrales</taxon>
        <taxon>Prorocentraceae</taxon>
        <taxon>Prorocentrum</taxon>
    </lineage>
</organism>
<comment type="caution">
    <text evidence="3">The sequence shown here is derived from an EMBL/GenBank/DDBJ whole genome shotgun (WGS) entry which is preliminary data.</text>
</comment>
<keyword evidence="1" id="KW-0863">Zinc-finger</keyword>
<sequence length="391" mass="41568">MAPLDAEDEETAEIFSCGICDDLMLGPTTLGCCGRSFCRRCLRQWLRTSVHTAGVPRCPGGCTAKVPFRLPAVSVSLRSAMEQLVPERLAQRRREAEADGEAQEEVCFGGFKAWQEVAANRDIIFGRKVGVRQGTPGILVGNFTDDHHVTVRFDEREDGSDLCVNVLPEALMAPLPGGFRLSQRVVALYDLLLNGEIGVRLGTPGTVVGSLGEDRLMVLFDVRAADAVTGQGGPVSVSFREVAPQRLLVGGYCIGQRVQSAMDLVVGNRIVVNAGNPGAVLAEFSDTRLTVAFDAPQGGAQSCFNVLPVEIRQWCEPPSSLPVGSEVQATRDLLVADSVVVRGGEIGTVLSGIDEAQVFVSFRGGADGGGPHTLALGLDAVRRTGRPVEVD</sequence>
<evidence type="ECO:0000259" key="2">
    <source>
        <dbReference type="PROSITE" id="PS50089"/>
    </source>
</evidence>
<dbReference type="InterPro" id="IPR001841">
    <property type="entry name" value="Znf_RING"/>
</dbReference>
<proteinExistence type="predicted"/>
<feature type="domain" description="RING-type" evidence="2">
    <location>
        <begin position="17"/>
        <end position="59"/>
    </location>
</feature>
<reference evidence="3" key="1">
    <citation type="submission" date="2023-10" db="EMBL/GenBank/DDBJ databases">
        <authorList>
            <person name="Chen Y."/>
            <person name="Shah S."/>
            <person name="Dougan E. K."/>
            <person name="Thang M."/>
            <person name="Chan C."/>
        </authorList>
    </citation>
    <scope>NUCLEOTIDE SEQUENCE [LARGE SCALE GENOMIC DNA]</scope>
</reference>
<dbReference type="PROSITE" id="PS50089">
    <property type="entry name" value="ZF_RING_2"/>
    <property type="match status" value="1"/>
</dbReference>
<dbReference type="Gene3D" id="3.30.40.10">
    <property type="entry name" value="Zinc/RING finger domain, C3HC4 (zinc finger)"/>
    <property type="match status" value="1"/>
</dbReference>
<evidence type="ECO:0000256" key="1">
    <source>
        <dbReference type="PROSITE-ProRule" id="PRU00175"/>
    </source>
</evidence>
<name>A0ABN9SSF4_9DINO</name>
<dbReference type="Proteomes" id="UP001189429">
    <property type="component" value="Unassembled WGS sequence"/>
</dbReference>
<evidence type="ECO:0000313" key="4">
    <source>
        <dbReference type="Proteomes" id="UP001189429"/>
    </source>
</evidence>
<accession>A0ABN9SSF4</accession>
<dbReference type="EMBL" id="CAUYUJ010012914">
    <property type="protein sequence ID" value="CAK0834851.1"/>
    <property type="molecule type" value="Genomic_DNA"/>
</dbReference>
<keyword evidence="4" id="KW-1185">Reference proteome</keyword>
<dbReference type="InterPro" id="IPR013083">
    <property type="entry name" value="Znf_RING/FYVE/PHD"/>
</dbReference>
<protein>
    <recommendedName>
        <fullName evidence="2">RING-type domain-containing protein</fullName>
    </recommendedName>
</protein>
<keyword evidence="1" id="KW-0479">Metal-binding</keyword>
<dbReference type="EMBL" id="CAUYUJ010012914">
    <property type="protein sequence ID" value="CAK0834850.1"/>
    <property type="molecule type" value="Genomic_DNA"/>
</dbReference>
<keyword evidence="1" id="KW-0862">Zinc</keyword>
<dbReference type="SUPFAM" id="SSF57850">
    <property type="entry name" value="RING/U-box"/>
    <property type="match status" value="1"/>
</dbReference>
<evidence type="ECO:0000313" key="3">
    <source>
        <dbReference type="EMBL" id="CAK0834850.1"/>
    </source>
</evidence>
<gene>
    <name evidence="3" type="ORF">PCOR1329_LOCUS32140</name>
</gene>